<dbReference type="PANTHER" id="PTHR30401:SF0">
    <property type="entry name" value="TRNA 2-SELENOURIDINE SYNTHASE"/>
    <property type="match status" value="1"/>
</dbReference>
<dbReference type="Gene3D" id="3.40.250.10">
    <property type="entry name" value="Rhodanese-like domain"/>
    <property type="match status" value="1"/>
</dbReference>
<dbReference type="Proteomes" id="UP000295416">
    <property type="component" value="Unassembled WGS sequence"/>
</dbReference>
<dbReference type="AlphaFoldDB" id="A0A4R2P7I5"/>
<proteinExistence type="predicted"/>
<dbReference type="InterPro" id="IPR058840">
    <property type="entry name" value="AAA_SelU"/>
</dbReference>
<evidence type="ECO:0000259" key="2">
    <source>
        <dbReference type="PROSITE" id="PS50206"/>
    </source>
</evidence>
<dbReference type="PROSITE" id="PS00380">
    <property type="entry name" value="RHODANESE_1"/>
    <property type="match status" value="1"/>
</dbReference>
<dbReference type="GO" id="GO:0004792">
    <property type="term" value="F:thiosulfate-cyanide sulfurtransferase activity"/>
    <property type="evidence" value="ECO:0007669"/>
    <property type="project" value="InterPro"/>
</dbReference>
<protein>
    <submittedName>
        <fullName evidence="3">tRNA 2-selenouridine synthase</fullName>
    </submittedName>
</protein>
<feature type="domain" description="Rhodanese" evidence="2">
    <location>
        <begin position="21"/>
        <end position="133"/>
    </location>
</feature>
<reference evidence="3 4" key="1">
    <citation type="submission" date="2019-03" db="EMBL/GenBank/DDBJ databases">
        <title>Genomic Encyclopedia of Type Strains, Phase IV (KMG-IV): sequencing the most valuable type-strain genomes for metagenomic binning, comparative biology and taxonomic classification.</title>
        <authorList>
            <person name="Goeker M."/>
        </authorList>
    </citation>
    <scope>NUCLEOTIDE SEQUENCE [LARGE SCALE GENOMIC DNA]</scope>
    <source>
        <strain evidence="3 4">DSM 19377</strain>
    </source>
</reference>
<gene>
    <name evidence="3" type="ORF">EV207_10651</name>
</gene>
<organism evidence="3 4">
    <name type="scientific">Scopulibacillus darangshiensis</name>
    <dbReference type="NCBI Taxonomy" id="442528"/>
    <lineage>
        <taxon>Bacteria</taxon>
        <taxon>Bacillati</taxon>
        <taxon>Bacillota</taxon>
        <taxon>Bacilli</taxon>
        <taxon>Bacillales</taxon>
        <taxon>Sporolactobacillaceae</taxon>
        <taxon>Scopulibacillus</taxon>
    </lineage>
</organism>
<dbReference type="NCBIfam" id="NF008750">
    <property type="entry name" value="PRK11784.1-2"/>
    <property type="match status" value="1"/>
</dbReference>
<keyword evidence="4" id="KW-1185">Reference proteome</keyword>
<dbReference type="SMART" id="SM00450">
    <property type="entry name" value="RHOD"/>
    <property type="match status" value="1"/>
</dbReference>
<dbReference type="Pfam" id="PF26341">
    <property type="entry name" value="AAA_SelU"/>
    <property type="match status" value="1"/>
</dbReference>
<dbReference type="InterPro" id="IPR036873">
    <property type="entry name" value="Rhodanese-like_dom_sf"/>
</dbReference>
<dbReference type="InterPro" id="IPR001307">
    <property type="entry name" value="Thiosulphate_STrfase_CS"/>
</dbReference>
<evidence type="ECO:0000256" key="1">
    <source>
        <dbReference type="ARBA" id="ARBA00023266"/>
    </source>
</evidence>
<evidence type="ECO:0000313" key="4">
    <source>
        <dbReference type="Proteomes" id="UP000295416"/>
    </source>
</evidence>
<dbReference type="PROSITE" id="PS50206">
    <property type="entry name" value="RHODANESE_3"/>
    <property type="match status" value="1"/>
</dbReference>
<dbReference type="PANTHER" id="PTHR30401">
    <property type="entry name" value="TRNA 2-SELENOURIDINE SYNTHASE"/>
    <property type="match status" value="1"/>
</dbReference>
<dbReference type="InterPro" id="IPR017582">
    <property type="entry name" value="SelU"/>
</dbReference>
<accession>A0A4R2P7I5</accession>
<dbReference type="GO" id="GO:0043828">
    <property type="term" value="F:tRNA 2-selenouridine synthase activity"/>
    <property type="evidence" value="ECO:0007669"/>
    <property type="project" value="InterPro"/>
</dbReference>
<dbReference type="InterPro" id="IPR001763">
    <property type="entry name" value="Rhodanese-like_dom"/>
</dbReference>
<name>A0A4R2P7I5_9BACL</name>
<dbReference type="GO" id="GO:0002098">
    <property type="term" value="P:tRNA wobble uridine modification"/>
    <property type="evidence" value="ECO:0007669"/>
    <property type="project" value="InterPro"/>
</dbReference>
<dbReference type="EMBL" id="SLXK01000006">
    <property type="protein sequence ID" value="TCP30228.1"/>
    <property type="molecule type" value="Genomic_DNA"/>
</dbReference>
<keyword evidence="1" id="KW-0711">Selenium</keyword>
<dbReference type="Pfam" id="PF00581">
    <property type="entry name" value="Rhodanese"/>
    <property type="match status" value="1"/>
</dbReference>
<dbReference type="SUPFAM" id="SSF52821">
    <property type="entry name" value="Rhodanese/Cell cycle control phosphatase"/>
    <property type="match status" value="1"/>
</dbReference>
<evidence type="ECO:0000313" key="3">
    <source>
        <dbReference type="EMBL" id="TCP30228.1"/>
    </source>
</evidence>
<dbReference type="RefSeq" id="WP_132744777.1">
    <property type="nucleotide sequence ID" value="NZ_SLXK01000006.1"/>
</dbReference>
<dbReference type="NCBIfam" id="TIGR03167">
    <property type="entry name" value="tRNA_sel_U_synt"/>
    <property type="match status" value="1"/>
</dbReference>
<sequence length="352" mass="40146">MDVVKKISIDEVIDKSDQIGLIDVRSPGEFKAFHIPGAINVPLFSNDERARIGTLYKQKGPHIAKDEGLKIVSPKLPHMFETIRKHAKAYDQTVIYCWRGGMRSLSVASIMNLMGCYTLQLDGGIRSFRKRIVGDLEAFAQEEKPYVVVEGLTGSRKTDILLSLKEKGYPVLDLEGMAGHRGSIFGSVGLEPNSQKGFECMLWLRLRELSDASYYMIEAESKRIGRVVLPEFIINGKENGTRFHIHYPFQKRVQAIYEAYEPTRNEGAVYEAFIKLRKHLNPAFAEEVEDAYQQKDYYKIISLFLEHYYDPKYSHKFKDYKSDAISLTVSSVVEGVARLEEELGKMVMVPKE</sequence>
<comment type="caution">
    <text evidence="3">The sequence shown here is derived from an EMBL/GenBank/DDBJ whole genome shotgun (WGS) entry which is preliminary data.</text>
</comment>
<dbReference type="OrthoDB" id="9808735at2"/>